<keyword evidence="6" id="KW-1185">Reference proteome</keyword>
<comment type="domain">
    <text evidence="2">The jas domain is required for interaction with COI1.</text>
</comment>
<dbReference type="GO" id="GO:0009611">
    <property type="term" value="P:response to wounding"/>
    <property type="evidence" value="ECO:0007669"/>
    <property type="project" value="UniProtKB-UniRule"/>
</dbReference>
<organism evidence="5 6">
    <name type="scientific">Erythroxylum novogranatense</name>
    <dbReference type="NCBI Taxonomy" id="1862640"/>
    <lineage>
        <taxon>Eukaryota</taxon>
        <taxon>Viridiplantae</taxon>
        <taxon>Streptophyta</taxon>
        <taxon>Embryophyta</taxon>
        <taxon>Tracheophyta</taxon>
        <taxon>Spermatophyta</taxon>
        <taxon>Magnoliopsida</taxon>
        <taxon>eudicotyledons</taxon>
        <taxon>Gunneridae</taxon>
        <taxon>Pentapetalae</taxon>
        <taxon>rosids</taxon>
        <taxon>fabids</taxon>
        <taxon>Malpighiales</taxon>
        <taxon>Erythroxylaceae</taxon>
        <taxon>Erythroxylum</taxon>
    </lineage>
</organism>
<evidence type="ECO:0000256" key="2">
    <source>
        <dbReference type="RuleBase" id="RU369065"/>
    </source>
</evidence>
<dbReference type="PROSITE" id="PS51320">
    <property type="entry name" value="TIFY"/>
    <property type="match status" value="1"/>
</dbReference>
<gene>
    <name evidence="5" type="ORF">K2173_017487</name>
</gene>
<accession>A0AAV8TL39</accession>
<dbReference type="SMART" id="SM00979">
    <property type="entry name" value="TIFY"/>
    <property type="match status" value="1"/>
</dbReference>
<dbReference type="InterPro" id="IPR040390">
    <property type="entry name" value="TIFY/JAZ"/>
</dbReference>
<dbReference type="InterPro" id="IPR010399">
    <property type="entry name" value="Tify_dom"/>
</dbReference>
<protein>
    <recommendedName>
        <fullName evidence="2">Protein TIFY</fullName>
    </recommendedName>
    <alternativeName>
        <fullName evidence="2">Jasmonate ZIM domain-containing protein</fullName>
    </alternativeName>
</protein>
<dbReference type="EMBL" id="JAIWQS010000004">
    <property type="protein sequence ID" value="KAJ8767443.1"/>
    <property type="molecule type" value="Genomic_DNA"/>
</dbReference>
<name>A0AAV8TL39_9ROSI</name>
<sequence length="218" mass="23399">MEPEAEGLKPEVVVEEKVQDGEGISGSCKEIPDLLEKKGSDVMNNGPRSATMATIEQDATFPAQGQLTISYGGTVVVFDDIPAEKVREILVIAKAAAAVKKTQSASPLITPVLTRSTSMRSTASGLASPQAQLYPVHKGSLCNLQADLPIARRHSLQRFFEKRRDRLGSKSPYTPSPTAKTYETTEPDFSAETSTDAACLEERPAPAKEQQKVAANLA</sequence>
<comment type="subcellular location">
    <subcellularLocation>
        <location evidence="2">Nucleus</location>
    </subcellularLocation>
</comment>
<dbReference type="PANTHER" id="PTHR33077:SF61">
    <property type="entry name" value="PROTEIN TIFY 3A-RELATED"/>
    <property type="match status" value="1"/>
</dbReference>
<dbReference type="GO" id="GO:0031347">
    <property type="term" value="P:regulation of defense response"/>
    <property type="evidence" value="ECO:0007669"/>
    <property type="project" value="UniProtKB-UniRule"/>
</dbReference>
<dbReference type="PANTHER" id="PTHR33077">
    <property type="entry name" value="PROTEIN TIFY 4A-RELATED-RELATED"/>
    <property type="match status" value="1"/>
</dbReference>
<evidence type="ECO:0000256" key="3">
    <source>
        <dbReference type="SAM" id="MobiDB-lite"/>
    </source>
</evidence>
<comment type="function">
    <text evidence="2">Repressor of jasmonate responses.</text>
</comment>
<dbReference type="Proteomes" id="UP001159364">
    <property type="component" value="Linkage Group LG04"/>
</dbReference>
<evidence type="ECO:0000313" key="6">
    <source>
        <dbReference type="Proteomes" id="UP001159364"/>
    </source>
</evidence>
<proteinExistence type="inferred from homology"/>
<keyword evidence="2" id="KW-0539">Nucleus</keyword>
<feature type="region of interest" description="Disordered" evidence="3">
    <location>
        <begin position="161"/>
        <end position="218"/>
    </location>
</feature>
<keyword evidence="2" id="KW-1184">Jasmonic acid signaling pathway</keyword>
<dbReference type="GO" id="GO:0005634">
    <property type="term" value="C:nucleus"/>
    <property type="evidence" value="ECO:0007669"/>
    <property type="project" value="UniProtKB-SubCell"/>
</dbReference>
<evidence type="ECO:0000259" key="4">
    <source>
        <dbReference type="PROSITE" id="PS51320"/>
    </source>
</evidence>
<feature type="domain" description="Tify" evidence="4">
    <location>
        <begin position="60"/>
        <end position="95"/>
    </location>
</feature>
<evidence type="ECO:0000256" key="1">
    <source>
        <dbReference type="ARBA" id="ARBA00008614"/>
    </source>
</evidence>
<dbReference type="AlphaFoldDB" id="A0AAV8TL39"/>
<dbReference type="InterPro" id="IPR018467">
    <property type="entry name" value="CCT_CS"/>
</dbReference>
<feature type="compositionally biased region" description="Polar residues" evidence="3">
    <location>
        <begin position="171"/>
        <end position="184"/>
    </location>
</feature>
<dbReference type="GO" id="GO:2000022">
    <property type="term" value="P:regulation of jasmonic acid mediated signaling pathway"/>
    <property type="evidence" value="ECO:0007669"/>
    <property type="project" value="UniProtKB-UniRule"/>
</dbReference>
<dbReference type="Pfam" id="PF09425">
    <property type="entry name" value="Jas_motif"/>
    <property type="match status" value="1"/>
</dbReference>
<feature type="compositionally biased region" description="Basic and acidic residues" evidence="3">
    <location>
        <begin position="200"/>
        <end position="211"/>
    </location>
</feature>
<comment type="similarity">
    <text evidence="1 2">Belongs to the TIFY/JAZ family.</text>
</comment>
<evidence type="ECO:0000313" key="5">
    <source>
        <dbReference type="EMBL" id="KAJ8767443.1"/>
    </source>
</evidence>
<dbReference type="Pfam" id="PF06200">
    <property type="entry name" value="tify"/>
    <property type="match status" value="1"/>
</dbReference>
<reference evidence="5 6" key="1">
    <citation type="submission" date="2021-09" db="EMBL/GenBank/DDBJ databases">
        <title>Genomic insights and catalytic innovation underlie evolution of tropane alkaloids biosynthesis.</title>
        <authorList>
            <person name="Wang Y.-J."/>
            <person name="Tian T."/>
            <person name="Huang J.-P."/>
            <person name="Huang S.-X."/>
        </authorList>
    </citation>
    <scope>NUCLEOTIDE SEQUENCE [LARGE SCALE GENOMIC DNA]</scope>
    <source>
        <strain evidence="5">KIB-2018</strain>
        <tissue evidence="5">Leaf</tissue>
    </source>
</reference>
<comment type="caution">
    <text evidence="5">The sequence shown here is derived from an EMBL/GenBank/DDBJ whole genome shotgun (WGS) entry which is preliminary data.</text>
</comment>